<dbReference type="SMART" id="SM00702">
    <property type="entry name" value="P4Hc"/>
    <property type="match status" value="1"/>
</dbReference>
<dbReference type="GO" id="GO:0005783">
    <property type="term" value="C:endoplasmic reticulum"/>
    <property type="evidence" value="ECO:0007669"/>
    <property type="project" value="TreeGrafter"/>
</dbReference>
<dbReference type="GO" id="GO:0071949">
    <property type="term" value="F:FAD binding"/>
    <property type="evidence" value="ECO:0007669"/>
    <property type="project" value="InterPro"/>
</dbReference>
<evidence type="ECO:0000313" key="8">
    <source>
        <dbReference type="EMBL" id="CAF1390951.1"/>
    </source>
</evidence>
<dbReference type="Gene3D" id="2.60.120.620">
    <property type="entry name" value="q2cbj1_9rhob like domain"/>
    <property type="match status" value="1"/>
</dbReference>
<evidence type="ECO:0000256" key="4">
    <source>
        <dbReference type="ARBA" id="ARBA00022964"/>
    </source>
</evidence>
<dbReference type="GO" id="GO:0004656">
    <property type="term" value="F:procollagen-proline 4-dioxygenase activity"/>
    <property type="evidence" value="ECO:0007669"/>
    <property type="project" value="TreeGrafter"/>
</dbReference>
<dbReference type="PRINTS" id="PR00420">
    <property type="entry name" value="RNGMNOXGNASE"/>
</dbReference>
<dbReference type="Pfam" id="PF01494">
    <property type="entry name" value="FAD_binding_3"/>
    <property type="match status" value="1"/>
</dbReference>
<keyword evidence="3" id="KW-0847">Vitamin C</keyword>
<dbReference type="EMBL" id="CAJOAZ010001614">
    <property type="protein sequence ID" value="CAF3836309.1"/>
    <property type="molecule type" value="Genomic_DNA"/>
</dbReference>
<evidence type="ECO:0000256" key="5">
    <source>
        <dbReference type="ARBA" id="ARBA00023002"/>
    </source>
</evidence>
<dbReference type="PANTHER" id="PTHR10869:SF246">
    <property type="entry name" value="TRANSMEMBRANE PROLYL 4-HYDROXYLASE"/>
    <property type="match status" value="1"/>
</dbReference>
<keyword evidence="5" id="KW-0560">Oxidoreductase</keyword>
<evidence type="ECO:0000313" key="9">
    <source>
        <dbReference type="EMBL" id="CAF3836309.1"/>
    </source>
</evidence>
<dbReference type="PANTHER" id="PTHR10869">
    <property type="entry name" value="PROLYL 4-HYDROXYLASE ALPHA SUBUNIT"/>
    <property type="match status" value="1"/>
</dbReference>
<dbReference type="Pfam" id="PF13640">
    <property type="entry name" value="2OG-FeII_Oxy_3"/>
    <property type="match status" value="1"/>
</dbReference>
<dbReference type="EMBL" id="CAJNOG010000973">
    <property type="protein sequence ID" value="CAF1390951.1"/>
    <property type="molecule type" value="Genomic_DNA"/>
</dbReference>
<keyword evidence="2" id="KW-0479">Metal-binding</keyword>
<dbReference type="Gene3D" id="3.50.50.60">
    <property type="entry name" value="FAD/NAD(P)-binding domain"/>
    <property type="match status" value="1"/>
</dbReference>
<name>A0A815K4Z4_9BILA</name>
<comment type="cofactor">
    <cofactor evidence="1">
        <name>L-ascorbate</name>
        <dbReference type="ChEBI" id="CHEBI:38290"/>
    </cofactor>
</comment>
<dbReference type="InterPro" id="IPR036188">
    <property type="entry name" value="FAD/NAD-bd_sf"/>
</dbReference>
<feature type="domain" description="Prolyl 4-hydroxylase alpha subunit" evidence="7">
    <location>
        <begin position="640"/>
        <end position="843"/>
    </location>
</feature>
<evidence type="ECO:0000256" key="3">
    <source>
        <dbReference type="ARBA" id="ARBA00022896"/>
    </source>
</evidence>
<dbReference type="InterPro" id="IPR006620">
    <property type="entry name" value="Pro_4_hyd_alph"/>
</dbReference>
<protein>
    <recommendedName>
        <fullName evidence="7">Prolyl 4-hydroxylase alpha subunit domain-containing protein</fullName>
    </recommendedName>
</protein>
<dbReference type="GO" id="GO:0031418">
    <property type="term" value="F:L-ascorbic acid binding"/>
    <property type="evidence" value="ECO:0007669"/>
    <property type="project" value="UniProtKB-KW"/>
</dbReference>
<dbReference type="InterPro" id="IPR045054">
    <property type="entry name" value="P4HA-like"/>
</dbReference>
<reference evidence="8" key="1">
    <citation type="submission" date="2021-02" db="EMBL/GenBank/DDBJ databases">
        <authorList>
            <person name="Nowell W R."/>
        </authorList>
    </citation>
    <scope>NUCLEOTIDE SEQUENCE</scope>
</reference>
<dbReference type="AlphaFoldDB" id="A0A815K4Z4"/>
<evidence type="ECO:0000313" key="10">
    <source>
        <dbReference type="Proteomes" id="UP000663845"/>
    </source>
</evidence>
<evidence type="ECO:0000256" key="6">
    <source>
        <dbReference type="ARBA" id="ARBA00023004"/>
    </source>
</evidence>
<keyword evidence="6" id="KW-0408">Iron</keyword>
<proteinExistence type="predicted"/>
<evidence type="ECO:0000256" key="1">
    <source>
        <dbReference type="ARBA" id="ARBA00001961"/>
    </source>
</evidence>
<dbReference type="GO" id="GO:0005506">
    <property type="term" value="F:iron ion binding"/>
    <property type="evidence" value="ECO:0007669"/>
    <property type="project" value="InterPro"/>
</dbReference>
<keyword evidence="4" id="KW-0223">Dioxygenase</keyword>
<dbReference type="InterPro" id="IPR044862">
    <property type="entry name" value="Pro_4_hyd_alph_FE2OG_OXY"/>
</dbReference>
<dbReference type="Proteomes" id="UP000663845">
    <property type="component" value="Unassembled WGS sequence"/>
</dbReference>
<organism evidence="8 10">
    <name type="scientific">Adineta steineri</name>
    <dbReference type="NCBI Taxonomy" id="433720"/>
    <lineage>
        <taxon>Eukaryota</taxon>
        <taxon>Metazoa</taxon>
        <taxon>Spiralia</taxon>
        <taxon>Gnathifera</taxon>
        <taxon>Rotifera</taxon>
        <taxon>Eurotatoria</taxon>
        <taxon>Bdelloidea</taxon>
        <taxon>Adinetida</taxon>
        <taxon>Adinetidae</taxon>
        <taxon>Adineta</taxon>
    </lineage>
</organism>
<dbReference type="SUPFAM" id="SSF51905">
    <property type="entry name" value="FAD/NAD(P)-binding domain"/>
    <property type="match status" value="1"/>
</dbReference>
<accession>A0A815K4Z4</accession>
<sequence>MATPNRCSTCRNSKRSGTCLCAGCKAYFCRKHFTDHHAGLLNELNVYIEEHNVLQELFNNSDYYEDTRSDIISQIDEWQRIMIEKVMQVAEQTRQQVKLSSPRRTDVTTRFKKFSERLTHLKQTEDLVEDDLRQLKDTIFELKHEMNQMNEPSSVELHVEQDDQIQWDRLISVKRKSMTNKNKQHQLAATGKNMLVSWSYLVSGNKRWACASALEDQIHMSPKNKPRDITRVLIMGAGPTGLLMGCLMRDQGVAVTIVEKREEMTRTRCVKLMGEVLSSDYAAGGINLFSETQIEERHKAIESMSPKLFQKLTSWLGICTPLQNIQKALQEYFTTSGGQIVVGAQYDISKNIDSLRHYPDTLIVDCTGYHSVLRNHIQPDNMNGQLIEYVLICTFTFDDRYECNELCKYYKNRNTRKYQVIPSIDDTYKIGKRQTLVTCLITIDETLFKEMPKKESITYNYLKKSHRDIYDDLNIFLNNLSFGQLAKIHFDTMEFVALPLQMYRARKTTFSVSDNDLNQHWILLGDAAMGGPYFQSISMGYEAAIYLAYLIENIDSNVELLMTKYESYMEKLWLALQIRSKDIQRNKQILQHMCADDRNAILENIKDVKVAQVNNNYDLSRYKYKCPHHRYSTRIISRKPLVIYIEKFLTLNERQHLIKLASEKEFKPSVLSIAGEEDTVNKYRTSSTAIIQRHQTPIVQCIERRFAQFQGGVDVDCIEPLQVVKYANDQQVAPHYDWTPLLKDKVGGQRVTSYFIYLQANCSMGETEFLAIRFNRSLHERFCDILFCDEKSTERGIRFRPIPGNAIFFYNMDEYGRVDYLTTHAGHPPGENGTKIGLNVWTRVDKVPLFAIE</sequence>
<evidence type="ECO:0000256" key="2">
    <source>
        <dbReference type="ARBA" id="ARBA00022723"/>
    </source>
</evidence>
<dbReference type="Proteomes" id="UP000663844">
    <property type="component" value="Unassembled WGS sequence"/>
</dbReference>
<dbReference type="InterPro" id="IPR002938">
    <property type="entry name" value="FAD-bd"/>
</dbReference>
<evidence type="ECO:0000259" key="7">
    <source>
        <dbReference type="SMART" id="SM00702"/>
    </source>
</evidence>
<gene>
    <name evidence="8" type="ORF">JYZ213_LOCUS37205</name>
    <name evidence="9" type="ORF">OXD698_LOCUS20386</name>
</gene>
<comment type="caution">
    <text evidence="8">The sequence shown here is derived from an EMBL/GenBank/DDBJ whole genome shotgun (WGS) entry which is preliminary data.</text>
</comment>